<evidence type="ECO:0000313" key="4">
    <source>
        <dbReference type="Proteomes" id="UP000636960"/>
    </source>
</evidence>
<dbReference type="Gene3D" id="3.50.50.60">
    <property type="entry name" value="FAD/NAD(P)-binding domain"/>
    <property type="match status" value="1"/>
</dbReference>
<accession>A0A919K3J3</accession>
<evidence type="ECO:0000313" key="3">
    <source>
        <dbReference type="EMBL" id="GIE99538.1"/>
    </source>
</evidence>
<proteinExistence type="predicted"/>
<dbReference type="InterPro" id="IPR006076">
    <property type="entry name" value="FAD-dep_OxRdtase"/>
</dbReference>
<dbReference type="Proteomes" id="UP000636960">
    <property type="component" value="Unassembled WGS sequence"/>
</dbReference>
<dbReference type="PANTHER" id="PTHR13847:SF287">
    <property type="entry name" value="FAD-DEPENDENT OXIDOREDUCTASE DOMAIN-CONTAINING PROTEIN 1"/>
    <property type="match status" value="1"/>
</dbReference>
<dbReference type="RefSeq" id="WP_203786524.1">
    <property type="nucleotide sequence ID" value="NZ_BOMV01000073.1"/>
</dbReference>
<evidence type="ECO:0000256" key="1">
    <source>
        <dbReference type="ARBA" id="ARBA00023002"/>
    </source>
</evidence>
<dbReference type="AlphaFoldDB" id="A0A919K3J3"/>
<keyword evidence="1" id="KW-0560">Oxidoreductase</keyword>
<dbReference type="EMBL" id="BOMV01000073">
    <property type="protein sequence ID" value="GIE99538.1"/>
    <property type="molecule type" value="Genomic_DNA"/>
</dbReference>
<dbReference type="Pfam" id="PF01266">
    <property type="entry name" value="DAO"/>
    <property type="match status" value="1"/>
</dbReference>
<comment type="caution">
    <text evidence="3">The sequence shown here is derived from an EMBL/GenBank/DDBJ whole genome shotgun (WGS) entry which is preliminary data.</text>
</comment>
<evidence type="ECO:0000259" key="2">
    <source>
        <dbReference type="Pfam" id="PF01266"/>
    </source>
</evidence>
<organism evidence="3 4">
    <name type="scientific">Paractinoplanes rishiriensis</name>
    <dbReference type="NCBI Taxonomy" id="1050105"/>
    <lineage>
        <taxon>Bacteria</taxon>
        <taxon>Bacillati</taxon>
        <taxon>Actinomycetota</taxon>
        <taxon>Actinomycetes</taxon>
        <taxon>Micromonosporales</taxon>
        <taxon>Micromonosporaceae</taxon>
        <taxon>Paractinoplanes</taxon>
    </lineage>
</organism>
<gene>
    <name evidence="3" type="ORF">Ari01nite_70030</name>
</gene>
<dbReference type="Gene3D" id="3.30.9.10">
    <property type="entry name" value="D-Amino Acid Oxidase, subunit A, domain 2"/>
    <property type="match status" value="1"/>
</dbReference>
<dbReference type="SUPFAM" id="SSF51905">
    <property type="entry name" value="FAD/NAD(P)-binding domain"/>
    <property type="match status" value="1"/>
</dbReference>
<dbReference type="PANTHER" id="PTHR13847">
    <property type="entry name" value="SARCOSINE DEHYDROGENASE-RELATED"/>
    <property type="match status" value="1"/>
</dbReference>
<dbReference type="InterPro" id="IPR036188">
    <property type="entry name" value="FAD/NAD-bd_sf"/>
</dbReference>
<sequence length="382" mass="39534">MRHSDVLVVGGGVVGASIAFHLARRGATVTVLEAGDRPRGATARSAAQVRMHHSDRHDALLAARSLPTFERWAEEVGGDCGFRQVGFAFLAGADRRAAVTTMAATVRGYGVATEVLGLEQYAADQPELSLDGVGVVAYEARGGFADPRRTTGSLLAAAVRHGARVVHGTTALSLSLAGDRVTGVHTATGRHSAGQVVVASGTRSAPLCRSAGARLPVRARRIGYAVTGGPAAVPHVLIDDTIAMYARPVPAGGVWFGVPLDQPDPAAQPAAGRPEPASVAAARHRLTRRIPALAGVPVVRAAAALEAYTEDRHALIGPAGEPASLYLCTAFSGGGFKVAPAVGGAVAEELVTGEPRPELEPYRPDRFGRGAPIRPDVDYRCM</sequence>
<keyword evidence="4" id="KW-1185">Reference proteome</keyword>
<reference evidence="3" key="1">
    <citation type="submission" date="2021-01" db="EMBL/GenBank/DDBJ databases">
        <title>Whole genome shotgun sequence of Actinoplanes rishiriensis NBRC 108556.</title>
        <authorList>
            <person name="Komaki H."/>
            <person name="Tamura T."/>
        </authorList>
    </citation>
    <scope>NUCLEOTIDE SEQUENCE</scope>
    <source>
        <strain evidence="3">NBRC 108556</strain>
    </source>
</reference>
<feature type="domain" description="FAD dependent oxidoreductase" evidence="2">
    <location>
        <begin position="5"/>
        <end position="348"/>
    </location>
</feature>
<dbReference type="GO" id="GO:0005737">
    <property type="term" value="C:cytoplasm"/>
    <property type="evidence" value="ECO:0007669"/>
    <property type="project" value="TreeGrafter"/>
</dbReference>
<protein>
    <submittedName>
        <fullName evidence="3">FAD-dependent oxidoreductase</fullName>
    </submittedName>
</protein>
<name>A0A919K3J3_9ACTN</name>
<dbReference type="GO" id="GO:0016491">
    <property type="term" value="F:oxidoreductase activity"/>
    <property type="evidence" value="ECO:0007669"/>
    <property type="project" value="UniProtKB-KW"/>
</dbReference>